<name>A0AAV4TI82_9ARAC</name>
<evidence type="ECO:0000313" key="1">
    <source>
        <dbReference type="EMBL" id="GIY45820.1"/>
    </source>
</evidence>
<comment type="caution">
    <text evidence="1">The sequence shown here is derived from an EMBL/GenBank/DDBJ whole genome shotgun (WGS) entry which is preliminary data.</text>
</comment>
<evidence type="ECO:0000313" key="2">
    <source>
        <dbReference type="Proteomes" id="UP001054837"/>
    </source>
</evidence>
<proteinExistence type="predicted"/>
<dbReference type="AlphaFoldDB" id="A0AAV4TI82"/>
<reference evidence="1 2" key="1">
    <citation type="submission" date="2021-06" db="EMBL/GenBank/DDBJ databases">
        <title>Caerostris darwini draft genome.</title>
        <authorList>
            <person name="Kono N."/>
            <person name="Arakawa K."/>
        </authorList>
    </citation>
    <scope>NUCLEOTIDE SEQUENCE [LARGE SCALE GENOMIC DNA]</scope>
</reference>
<keyword evidence="2" id="KW-1185">Reference proteome</keyword>
<dbReference type="EMBL" id="BPLQ01009662">
    <property type="protein sequence ID" value="GIY45820.1"/>
    <property type="molecule type" value="Genomic_DNA"/>
</dbReference>
<gene>
    <name evidence="1" type="ORF">CDAR_387621</name>
</gene>
<organism evidence="1 2">
    <name type="scientific">Caerostris darwini</name>
    <dbReference type="NCBI Taxonomy" id="1538125"/>
    <lineage>
        <taxon>Eukaryota</taxon>
        <taxon>Metazoa</taxon>
        <taxon>Ecdysozoa</taxon>
        <taxon>Arthropoda</taxon>
        <taxon>Chelicerata</taxon>
        <taxon>Arachnida</taxon>
        <taxon>Araneae</taxon>
        <taxon>Araneomorphae</taxon>
        <taxon>Entelegynae</taxon>
        <taxon>Araneoidea</taxon>
        <taxon>Araneidae</taxon>
        <taxon>Caerostris</taxon>
    </lineage>
</organism>
<protein>
    <submittedName>
        <fullName evidence="1">Uncharacterized protein</fullName>
    </submittedName>
</protein>
<accession>A0AAV4TI82</accession>
<dbReference type="Proteomes" id="UP001054837">
    <property type="component" value="Unassembled WGS sequence"/>
</dbReference>
<sequence length="134" mass="15341">MERRSHLTPERSSVHWGWSAAAFDTEDGFRTIVSGLQCERAEEAKEEGVQDSWGMGKNIVCVVVQQPLVFPTEKPPSSRSIRKDSEGLHYFFPLYHCVQKVRPIFNADFLAFEKAAGDSALRDQMRPPRSWRDD</sequence>